<dbReference type="STRING" id="1798500.A3C21_02355"/>
<reference evidence="2 3" key="1">
    <citation type="journal article" date="2016" name="Nat. Commun.">
        <title>Thousands of microbial genomes shed light on interconnected biogeochemical processes in an aquifer system.</title>
        <authorList>
            <person name="Anantharaman K."/>
            <person name="Brown C.T."/>
            <person name="Hug L.A."/>
            <person name="Sharon I."/>
            <person name="Castelle C.J."/>
            <person name="Probst A.J."/>
            <person name="Thomas B.C."/>
            <person name="Singh A."/>
            <person name="Wilkins M.J."/>
            <person name="Karaoz U."/>
            <person name="Brodie E.L."/>
            <person name="Williams K.H."/>
            <person name="Hubbard S.S."/>
            <person name="Banfield J.F."/>
        </authorList>
    </citation>
    <scope>NUCLEOTIDE SEQUENCE [LARGE SCALE GENOMIC DNA]</scope>
</reference>
<name>A0A1F6E092_9BACT</name>
<dbReference type="Proteomes" id="UP000178572">
    <property type="component" value="Unassembled WGS sequence"/>
</dbReference>
<dbReference type="EMBL" id="MFLN01000029">
    <property type="protein sequence ID" value="OGG67078.1"/>
    <property type="molecule type" value="Genomic_DNA"/>
</dbReference>
<comment type="caution">
    <text evidence="2">The sequence shown here is derived from an EMBL/GenBank/DDBJ whole genome shotgun (WGS) entry which is preliminary data.</text>
</comment>
<sequence>MDIVKNKGLWIALGIIIIVALIFFAAQGGQGIGGDAGSAAQGETESTEDVSAGSANAGLGAAPLSYQQALAKYADHRIQFDATCQANPSTITYKDNTGLMLDNRSPVARTIKLLNAHTVKAWGFKIVTLPDTYRASKTILVDCDGSQNVATILVQE</sequence>
<dbReference type="AlphaFoldDB" id="A0A1F6E092"/>
<keyword evidence="1" id="KW-0472">Membrane</keyword>
<evidence type="ECO:0000313" key="2">
    <source>
        <dbReference type="EMBL" id="OGG67078.1"/>
    </source>
</evidence>
<accession>A0A1F6E092</accession>
<gene>
    <name evidence="2" type="ORF">A3C21_02355</name>
</gene>
<evidence type="ECO:0000256" key="1">
    <source>
        <dbReference type="SAM" id="Phobius"/>
    </source>
</evidence>
<protein>
    <submittedName>
        <fullName evidence="2">Uncharacterized protein</fullName>
    </submittedName>
</protein>
<keyword evidence="1" id="KW-1133">Transmembrane helix</keyword>
<feature type="transmembrane region" description="Helical" evidence="1">
    <location>
        <begin position="9"/>
        <end position="26"/>
    </location>
</feature>
<proteinExistence type="predicted"/>
<keyword evidence="1" id="KW-0812">Transmembrane</keyword>
<evidence type="ECO:0000313" key="3">
    <source>
        <dbReference type="Proteomes" id="UP000178572"/>
    </source>
</evidence>
<organism evidence="2 3">
    <name type="scientific">Candidatus Kaiserbacteria bacterium RIFCSPHIGHO2_02_FULL_59_21</name>
    <dbReference type="NCBI Taxonomy" id="1798500"/>
    <lineage>
        <taxon>Bacteria</taxon>
        <taxon>Candidatus Kaiseribacteriota</taxon>
    </lineage>
</organism>